<dbReference type="PROSITE" id="PS50005">
    <property type="entry name" value="TPR"/>
    <property type="match status" value="1"/>
</dbReference>
<keyword evidence="1" id="KW-0677">Repeat</keyword>
<dbReference type="PANTHER" id="PTHR44227:SF3">
    <property type="entry name" value="PROTEIN O-MANNOSYL-TRANSFERASE TMTC4"/>
    <property type="match status" value="1"/>
</dbReference>
<accession>A0A919YNR3</accession>
<sequence>MELPELNIITISRVHQLIEWKRYKEALEEAKKVIQEDPEYSEGYAITALIYYHLDEYDKALYWCDEALRRDPENLQAWYVKTITYYDMESWKQFDATVEDAIALDPEEAAYYFLKANREQTRSNFKQAKELMLTALEIAPDYAVYLANLSYIEALLGNFAASKELEEEALRHEVESKHVYLYLSWAADKRGDDQSQLLYLKNAIQLDPDNEQIRSEYLEGLQKTYLFYRIVLAPSKLLKKLKPWQILLSWAIAWFLFKPLILIFLVVYVLAYWSSKLLVHVKVYGWRFGRPKG</sequence>
<dbReference type="EMBL" id="BOSE01000004">
    <property type="protein sequence ID" value="GIP16875.1"/>
    <property type="molecule type" value="Genomic_DNA"/>
</dbReference>
<evidence type="ECO:0000256" key="2">
    <source>
        <dbReference type="ARBA" id="ARBA00022803"/>
    </source>
</evidence>
<evidence type="ECO:0000313" key="5">
    <source>
        <dbReference type="EMBL" id="GIP16875.1"/>
    </source>
</evidence>
<name>A0A919YNR3_9BACL</name>
<evidence type="ECO:0000313" key="6">
    <source>
        <dbReference type="Proteomes" id="UP000683139"/>
    </source>
</evidence>
<dbReference type="PANTHER" id="PTHR44227">
    <property type="match status" value="1"/>
</dbReference>
<keyword evidence="2 3" id="KW-0802">TPR repeat</keyword>
<gene>
    <name evidence="5" type="ORF">J40TS1_25170</name>
</gene>
<dbReference type="InterPro" id="IPR011990">
    <property type="entry name" value="TPR-like_helical_dom_sf"/>
</dbReference>
<dbReference type="SMART" id="SM00028">
    <property type="entry name" value="TPR"/>
    <property type="match status" value="3"/>
</dbReference>
<evidence type="ECO:0000256" key="4">
    <source>
        <dbReference type="SAM" id="Phobius"/>
    </source>
</evidence>
<evidence type="ECO:0000256" key="3">
    <source>
        <dbReference type="PROSITE-ProRule" id="PRU00339"/>
    </source>
</evidence>
<dbReference type="Pfam" id="PF12895">
    <property type="entry name" value="ANAPC3"/>
    <property type="match status" value="1"/>
</dbReference>
<dbReference type="Proteomes" id="UP000683139">
    <property type="component" value="Unassembled WGS sequence"/>
</dbReference>
<reference evidence="5" key="1">
    <citation type="submission" date="2021-03" db="EMBL/GenBank/DDBJ databases">
        <title>Antimicrobial resistance genes in bacteria isolated from Japanese honey, and their potential for conferring macrolide and lincosamide resistance in the American foulbrood pathogen Paenibacillus larvae.</title>
        <authorList>
            <person name="Okamoto M."/>
            <person name="Kumagai M."/>
            <person name="Kanamori H."/>
            <person name="Takamatsu D."/>
        </authorList>
    </citation>
    <scope>NUCLEOTIDE SEQUENCE</scope>
    <source>
        <strain evidence="5">J40TS1</strain>
    </source>
</reference>
<proteinExistence type="predicted"/>
<protein>
    <recommendedName>
        <fullName evidence="7">Tetratricopeptide repeat protein</fullName>
    </recommendedName>
</protein>
<dbReference type="SUPFAM" id="SSF48439">
    <property type="entry name" value="Protein prenylyltransferase"/>
    <property type="match status" value="1"/>
</dbReference>
<keyword evidence="6" id="KW-1185">Reference proteome</keyword>
<dbReference type="AlphaFoldDB" id="A0A919YNR3"/>
<evidence type="ECO:0000256" key="1">
    <source>
        <dbReference type="ARBA" id="ARBA00022737"/>
    </source>
</evidence>
<organism evidence="5 6">
    <name type="scientific">Paenibacillus montaniterrae</name>
    <dbReference type="NCBI Taxonomy" id="429341"/>
    <lineage>
        <taxon>Bacteria</taxon>
        <taxon>Bacillati</taxon>
        <taxon>Bacillota</taxon>
        <taxon>Bacilli</taxon>
        <taxon>Bacillales</taxon>
        <taxon>Paenibacillaceae</taxon>
        <taxon>Paenibacillus</taxon>
    </lineage>
</organism>
<dbReference type="InterPro" id="IPR052346">
    <property type="entry name" value="O-mannosyl-transferase_TMTC"/>
</dbReference>
<keyword evidence="4" id="KW-0812">Transmembrane</keyword>
<evidence type="ECO:0008006" key="7">
    <source>
        <dbReference type="Google" id="ProtNLM"/>
    </source>
</evidence>
<comment type="caution">
    <text evidence="5">The sequence shown here is derived from an EMBL/GenBank/DDBJ whole genome shotgun (WGS) entry which is preliminary data.</text>
</comment>
<keyword evidence="4" id="KW-1133">Transmembrane helix</keyword>
<dbReference type="InterPro" id="IPR019734">
    <property type="entry name" value="TPR_rpt"/>
</dbReference>
<keyword evidence="4" id="KW-0472">Membrane</keyword>
<feature type="transmembrane region" description="Helical" evidence="4">
    <location>
        <begin position="246"/>
        <end position="273"/>
    </location>
</feature>
<dbReference type="RefSeq" id="WP_213515541.1">
    <property type="nucleotide sequence ID" value="NZ_BOSE01000004.1"/>
</dbReference>
<dbReference type="Gene3D" id="1.25.40.10">
    <property type="entry name" value="Tetratricopeptide repeat domain"/>
    <property type="match status" value="2"/>
</dbReference>
<feature type="repeat" description="TPR" evidence="3">
    <location>
        <begin position="41"/>
        <end position="74"/>
    </location>
</feature>